<accession>A0A1F5FG31</accession>
<comment type="caution">
    <text evidence="2">The sequence shown here is derived from an EMBL/GenBank/DDBJ whole genome shotgun (WGS) entry which is preliminary data.</text>
</comment>
<dbReference type="Pfam" id="PF01663">
    <property type="entry name" value="Phosphodiest"/>
    <property type="match status" value="1"/>
</dbReference>
<evidence type="ECO:0000313" key="2">
    <source>
        <dbReference type="EMBL" id="OGD78628.1"/>
    </source>
</evidence>
<evidence type="ECO:0000313" key="3">
    <source>
        <dbReference type="Proteomes" id="UP000177187"/>
    </source>
</evidence>
<dbReference type="InterPro" id="IPR002591">
    <property type="entry name" value="Phosphodiest/P_Trfase"/>
</dbReference>
<keyword evidence="1" id="KW-0812">Transmembrane</keyword>
<reference evidence="2 3" key="1">
    <citation type="journal article" date="2016" name="Nat. Commun.">
        <title>Thousands of microbial genomes shed light on interconnected biogeochemical processes in an aquifer system.</title>
        <authorList>
            <person name="Anantharaman K."/>
            <person name="Brown C.T."/>
            <person name="Hug L.A."/>
            <person name="Sharon I."/>
            <person name="Castelle C.J."/>
            <person name="Probst A.J."/>
            <person name="Thomas B.C."/>
            <person name="Singh A."/>
            <person name="Wilkins M.J."/>
            <person name="Karaoz U."/>
            <person name="Brodie E.L."/>
            <person name="Williams K.H."/>
            <person name="Hubbard S.S."/>
            <person name="Banfield J.F."/>
        </authorList>
    </citation>
    <scope>NUCLEOTIDE SEQUENCE [LARGE SCALE GENOMIC DNA]</scope>
</reference>
<feature type="transmembrane region" description="Helical" evidence="1">
    <location>
        <begin position="9"/>
        <end position="28"/>
    </location>
</feature>
<dbReference type="STRING" id="1817816.A2Y64_04790"/>
<dbReference type="Gene3D" id="3.40.720.10">
    <property type="entry name" value="Alkaline Phosphatase, subunit A"/>
    <property type="match status" value="1"/>
</dbReference>
<dbReference type="EMBL" id="MFAF01000029">
    <property type="protein sequence ID" value="OGD78628.1"/>
    <property type="molecule type" value="Genomic_DNA"/>
</dbReference>
<evidence type="ECO:0000256" key="1">
    <source>
        <dbReference type="SAM" id="Phobius"/>
    </source>
</evidence>
<dbReference type="AlphaFoldDB" id="A0A1F5FG31"/>
<keyword evidence="1" id="KW-1133">Transmembrane helix</keyword>
<organism evidence="2 3">
    <name type="scientific">Candidatus Coatesbacteria bacterium RBG_13_66_14</name>
    <dbReference type="NCBI Taxonomy" id="1817816"/>
    <lineage>
        <taxon>Bacteria</taxon>
        <taxon>Candidatus Coatesiibacteriota</taxon>
    </lineage>
</organism>
<proteinExistence type="predicted"/>
<dbReference type="InterPro" id="IPR017850">
    <property type="entry name" value="Alkaline_phosphatase_core_sf"/>
</dbReference>
<keyword evidence="1" id="KW-0472">Membrane</keyword>
<dbReference type="Proteomes" id="UP000177187">
    <property type="component" value="Unassembled WGS sequence"/>
</dbReference>
<protein>
    <submittedName>
        <fullName evidence="2">Uncharacterized protein</fullName>
    </submittedName>
</protein>
<sequence length="622" mass="68928">MMALKGRTVWIITASAVAALAALVWILGYTEVGSDPAYIYVAQRSLGGAETLMPGSTTWLFPLVDSLVPVPAGLHELSCFAPVKTSDGGLEVEVRLELDLDPAGAEQVVDEWGADWSGGLIRELLDSAVGERAFDGTNAELYTVRRGELLTVIEPGIRDWLTERAPDLRVGRIALPSARFTAAPQDEADFFQPVKVILLGMDALDDDLLNDLIDMGELPNFARMRDEGYLGTLQSEAPYFSPMIWTTFATGKPADEHGITAFTRTNPETGRLEPLSAMDRKVSAFWEFLGGRGLSSIVVNWYYSWPTGEIKGFNLTNYAWEPKFGKGFSGIPHYDELPGKDWPEGITEKVNEAIADRPYISEDDYALAGVLPDIPAATADGTALEGGPPLPHYLERDVLAANACFWLMDHEDWNIAAVYEEFPDVLCHLIWPAHAYRWEELTGEPANLPPIPPFRRELAEEAGDTIIEAYRFEDKLLGLAMDRWGDEAVIVVVSDHGFDTIYPPRTILIGDDQLQTMMYWHDPTGVFGLWGRHVRQGVSGEITIYDFLPTVLALLGVPAAQDMPGRVVEEAIEPEFLERMKAGPLAERPETYDPGEREVDRDIVNIMGEAELERLRALGYLQ</sequence>
<name>A0A1F5FG31_9BACT</name>
<dbReference type="SUPFAM" id="SSF53649">
    <property type="entry name" value="Alkaline phosphatase-like"/>
    <property type="match status" value="1"/>
</dbReference>
<gene>
    <name evidence="2" type="ORF">A2Y64_04790</name>
</gene>